<feature type="transmembrane region" description="Helical" evidence="1">
    <location>
        <begin position="37"/>
        <end position="62"/>
    </location>
</feature>
<evidence type="ECO:0000313" key="2">
    <source>
        <dbReference type="EMBL" id="TXC91530.1"/>
    </source>
</evidence>
<feature type="transmembrane region" description="Helical" evidence="1">
    <location>
        <begin position="216"/>
        <end position="237"/>
    </location>
</feature>
<protein>
    <recommendedName>
        <fullName evidence="4">Transporter</fullName>
    </recommendedName>
</protein>
<dbReference type="PANTHER" id="PTHR37814:SF1">
    <property type="entry name" value="MEMBRANE PROTEIN"/>
    <property type="match status" value="1"/>
</dbReference>
<sequence>MIRSWISSLQVAAVYVGTVVGAGFATGREIVEFFTKYGIYGLAGILVVGLLFIFIGTKMLILSKRIQAQSYQELMVFLFGKKFGGFINVFMLLILLGLTSIMLSGAGAIFYEQLGLSVRIGVILTIILTICVMFFGVKGLFGVNLIVVPMLILFSVMLAIQSFSIESLVTTHEDSSASLNWILAAFSYAAFNLTMASAVLAPLANEIKDEKVLKRGGILGGIFLTLILISSHIALSTLPDLLQYDIPMAEVMKTTLFSFYFIYIAVIYGEVFTSVIGNLFGLEKQIISYIKVPRMIVICAILCIAAFISKIGYSSLISSLYPIFGYLCLVMLILLILKKLPKI</sequence>
<dbReference type="RefSeq" id="WP_146947254.1">
    <property type="nucleotide sequence ID" value="NZ_VOQF01000004.1"/>
</dbReference>
<dbReference type="AlphaFoldDB" id="A0A5C6W6P6"/>
<gene>
    <name evidence="2" type="ORF">FS935_07790</name>
</gene>
<dbReference type="Gene3D" id="1.10.4160.10">
    <property type="entry name" value="Hydantoin permease"/>
    <property type="match status" value="1"/>
</dbReference>
<feature type="transmembrane region" description="Helical" evidence="1">
    <location>
        <begin position="116"/>
        <end position="135"/>
    </location>
</feature>
<dbReference type="Proteomes" id="UP000321363">
    <property type="component" value="Unassembled WGS sequence"/>
</dbReference>
<organism evidence="2 3">
    <name type="scientific">Metabacillus litoralis</name>
    <dbReference type="NCBI Taxonomy" id="152268"/>
    <lineage>
        <taxon>Bacteria</taxon>
        <taxon>Bacillati</taxon>
        <taxon>Bacillota</taxon>
        <taxon>Bacilli</taxon>
        <taxon>Bacillales</taxon>
        <taxon>Bacillaceae</taxon>
        <taxon>Metabacillus</taxon>
    </lineage>
</organism>
<dbReference type="InterPro" id="IPR038728">
    <property type="entry name" value="YkvI-like"/>
</dbReference>
<keyword evidence="1" id="KW-0472">Membrane</keyword>
<feature type="transmembrane region" description="Helical" evidence="1">
    <location>
        <begin position="83"/>
        <end position="110"/>
    </location>
</feature>
<dbReference type="EMBL" id="VOQF01000004">
    <property type="protein sequence ID" value="TXC91530.1"/>
    <property type="molecule type" value="Genomic_DNA"/>
</dbReference>
<proteinExistence type="predicted"/>
<feature type="transmembrane region" description="Helical" evidence="1">
    <location>
        <begin position="319"/>
        <end position="337"/>
    </location>
</feature>
<feature type="transmembrane region" description="Helical" evidence="1">
    <location>
        <begin position="142"/>
        <end position="161"/>
    </location>
</feature>
<feature type="transmembrane region" description="Helical" evidence="1">
    <location>
        <begin position="181"/>
        <end position="204"/>
    </location>
</feature>
<evidence type="ECO:0008006" key="4">
    <source>
        <dbReference type="Google" id="ProtNLM"/>
    </source>
</evidence>
<keyword evidence="1" id="KW-0812">Transmembrane</keyword>
<comment type="caution">
    <text evidence="2">The sequence shown here is derived from an EMBL/GenBank/DDBJ whole genome shotgun (WGS) entry which is preliminary data.</text>
</comment>
<feature type="transmembrane region" description="Helical" evidence="1">
    <location>
        <begin position="257"/>
        <end position="280"/>
    </location>
</feature>
<keyword evidence="3" id="KW-1185">Reference proteome</keyword>
<reference evidence="2 3" key="1">
    <citation type="journal article" date="2005" name="Int. J. Syst. Evol. Microbiol.">
        <title>Bacillus litoralis sp. nov., isolated from a tidal flat of the Yellow Sea in Korea.</title>
        <authorList>
            <person name="Yoon J.H."/>
            <person name="Oh T.K."/>
        </authorList>
    </citation>
    <scope>NUCLEOTIDE SEQUENCE [LARGE SCALE GENOMIC DNA]</scope>
    <source>
        <strain evidence="2 3">SW-211</strain>
    </source>
</reference>
<evidence type="ECO:0000313" key="3">
    <source>
        <dbReference type="Proteomes" id="UP000321363"/>
    </source>
</evidence>
<feature type="transmembrane region" description="Helical" evidence="1">
    <location>
        <begin position="292"/>
        <end position="313"/>
    </location>
</feature>
<evidence type="ECO:0000256" key="1">
    <source>
        <dbReference type="SAM" id="Phobius"/>
    </source>
</evidence>
<dbReference type="OrthoDB" id="4424890at2"/>
<dbReference type="PANTHER" id="PTHR37814">
    <property type="entry name" value="CONSERVED MEMBRANE PROTEIN"/>
    <property type="match status" value="1"/>
</dbReference>
<accession>A0A5C6W6P6</accession>
<keyword evidence="1" id="KW-1133">Transmembrane helix</keyword>
<name>A0A5C6W6P6_9BACI</name>